<dbReference type="FunCoup" id="A0A6P4B8K1">
    <property type="interactions" value="1673"/>
</dbReference>
<organism evidence="1 2">
    <name type="scientific">Ziziphus jujuba</name>
    <name type="common">Chinese jujube</name>
    <name type="synonym">Ziziphus sativa</name>
    <dbReference type="NCBI Taxonomy" id="326968"/>
    <lineage>
        <taxon>Eukaryota</taxon>
        <taxon>Viridiplantae</taxon>
        <taxon>Streptophyta</taxon>
        <taxon>Embryophyta</taxon>
        <taxon>Tracheophyta</taxon>
        <taxon>Spermatophyta</taxon>
        <taxon>Magnoliopsida</taxon>
        <taxon>eudicotyledons</taxon>
        <taxon>Gunneridae</taxon>
        <taxon>Pentapetalae</taxon>
        <taxon>rosids</taxon>
        <taxon>fabids</taxon>
        <taxon>Rosales</taxon>
        <taxon>Rhamnaceae</taxon>
        <taxon>Paliureae</taxon>
        <taxon>Ziziphus</taxon>
    </lineage>
</organism>
<dbReference type="Gene3D" id="3.30.559.10">
    <property type="entry name" value="Chloramphenicol acetyltransferase-like domain"/>
    <property type="match status" value="1"/>
</dbReference>
<accession>A0A6P4B8K1</accession>
<name>A0A6P4B8K1_ZIZJJ</name>
<protein>
    <submittedName>
        <fullName evidence="2">Uncharacterized protein LOC107432080</fullName>
    </submittedName>
</protein>
<dbReference type="AlphaFoldDB" id="A0A6P4B8K1"/>
<evidence type="ECO:0000313" key="1">
    <source>
        <dbReference type="Proteomes" id="UP001652623"/>
    </source>
</evidence>
<sequence>MYVCSKTQLSISKMVEPKGRPVGATEYSWCRAVPGGTGIAVLALHTSKAPDVTFLQKALHKLQNSHPILKSRLISNTSTNTFSFLTSPTPFVQVRSFNPSSTFHILDNLANKPSNQEVSHFHLILEHELNLNSWHYTRNINGSSPPHNCTDMFFASIYALSNSKWVVVLRLHVSACDRTTAVSLLRELLVLIGEGESRGIQTEMEKKGEVNLGIEKLIPSGKAKKPLWAHGVDMLSYSVNSLRLTNLKFEDTRSSRSSEVVRLQLNQNDTEKILIGCKLRGIKLCGALVAAGLMAAHKSKNRVGHQMKKYGVVTLTDCRSLLDPPLSTHHYGFYHSAILNTHSIKGGEELWDLAKKTYGAFANSKNSTKHFSDMADLNFLMCKAVDNPALTSSSSLRTSFMSVFEDTVIDDSDETGRGQVGLEDYMGCASVHGVGPSIAIFDTIRDGRLDCVCVYPTPLHSREQMFELVHNMKTILLVASQ</sequence>
<dbReference type="RefSeq" id="XP_015898626.1">
    <property type="nucleotide sequence ID" value="XM_016043140.4"/>
</dbReference>
<dbReference type="PANTHER" id="PTHR34375:SF3">
    <property type="entry name" value="CONDENSATION DOMAIN-CONTAINING PROTEIN"/>
    <property type="match status" value="1"/>
</dbReference>
<dbReference type="SUPFAM" id="SSF52777">
    <property type="entry name" value="CoA-dependent acyltransferases"/>
    <property type="match status" value="2"/>
</dbReference>
<dbReference type="Gene3D" id="3.30.559.30">
    <property type="entry name" value="Nonribosomal peptide synthetase, condensation domain"/>
    <property type="match status" value="1"/>
</dbReference>
<dbReference type="GeneID" id="107432080"/>
<reference evidence="2" key="1">
    <citation type="submission" date="2025-08" db="UniProtKB">
        <authorList>
            <consortium name="RefSeq"/>
        </authorList>
    </citation>
    <scope>IDENTIFICATION</scope>
    <source>
        <tissue evidence="2">Seedling</tissue>
    </source>
</reference>
<keyword evidence="1" id="KW-1185">Reference proteome</keyword>
<dbReference type="InterPro" id="IPR023213">
    <property type="entry name" value="CAT-like_dom_sf"/>
</dbReference>
<dbReference type="PANTHER" id="PTHR34375">
    <property type="entry name" value="GATA ZINC FINGER PROTEIN-RELATED"/>
    <property type="match status" value="1"/>
</dbReference>
<evidence type="ECO:0000313" key="2">
    <source>
        <dbReference type="RefSeq" id="XP_015898626.1"/>
    </source>
</evidence>
<proteinExistence type="predicted"/>
<dbReference type="KEGG" id="zju:107432080"/>
<dbReference type="Proteomes" id="UP001652623">
    <property type="component" value="Chromosome 11"/>
</dbReference>
<gene>
    <name evidence="2" type="primary">LOC107432080</name>
</gene>
<dbReference type="InParanoid" id="A0A6P4B8K1"/>